<evidence type="ECO:0000256" key="2">
    <source>
        <dbReference type="SAM" id="SignalP"/>
    </source>
</evidence>
<dbReference type="OMA" id="GLACAKN"/>
<keyword evidence="2" id="KW-0732">Signal</keyword>
<accession>A0A0L9TJQ3</accession>
<name>A0A0L9TJQ3_PHAAN</name>
<keyword evidence="1" id="KW-0812">Transmembrane</keyword>
<dbReference type="AlphaFoldDB" id="A0A0L9TJQ3"/>
<evidence type="ECO:0000313" key="4">
    <source>
        <dbReference type="Proteomes" id="UP000053144"/>
    </source>
</evidence>
<keyword evidence="1" id="KW-1133">Transmembrane helix</keyword>
<sequence>MARACRVVVMALLVFAVIGLASAAEKTDDDYDGDYSIGDISNEASHNGIVAAPLGGPVPPGAFDHAKGGVSTTSATAASSSASSMHFYSVAGVASAALAAAFYF</sequence>
<feature type="transmembrane region" description="Helical" evidence="1">
    <location>
        <begin position="85"/>
        <end position="103"/>
    </location>
</feature>
<evidence type="ECO:0000313" key="3">
    <source>
        <dbReference type="EMBL" id="KOM30785.1"/>
    </source>
</evidence>
<organism evidence="3 4">
    <name type="scientific">Phaseolus angularis</name>
    <name type="common">Azuki bean</name>
    <name type="synonym">Vigna angularis</name>
    <dbReference type="NCBI Taxonomy" id="3914"/>
    <lineage>
        <taxon>Eukaryota</taxon>
        <taxon>Viridiplantae</taxon>
        <taxon>Streptophyta</taxon>
        <taxon>Embryophyta</taxon>
        <taxon>Tracheophyta</taxon>
        <taxon>Spermatophyta</taxon>
        <taxon>Magnoliopsida</taxon>
        <taxon>eudicotyledons</taxon>
        <taxon>Gunneridae</taxon>
        <taxon>Pentapetalae</taxon>
        <taxon>rosids</taxon>
        <taxon>fabids</taxon>
        <taxon>Fabales</taxon>
        <taxon>Fabaceae</taxon>
        <taxon>Papilionoideae</taxon>
        <taxon>50 kb inversion clade</taxon>
        <taxon>NPAAA clade</taxon>
        <taxon>indigoferoid/millettioid clade</taxon>
        <taxon>Phaseoleae</taxon>
        <taxon>Vigna</taxon>
    </lineage>
</organism>
<dbReference type="Gramene" id="KOM30785">
    <property type="protein sequence ID" value="KOM30785"/>
    <property type="gene ID" value="LR48_Vigan01g034000"/>
</dbReference>
<feature type="signal peptide" evidence="2">
    <location>
        <begin position="1"/>
        <end position="23"/>
    </location>
</feature>
<proteinExistence type="predicted"/>
<protein>
    <submittedName>
        <fullName evidence="3">Uncharacterized protein</fullName>
    </submittedName>
</protein>
<dbReference type="EMBL" id="CM003371">
    <property type="protein sequence ID" value="KOM30785.1"/>
    <property type="molecule type" value="Genomic_DNA"/>
</dbReference>
<feature type="chain" id="PRO_5005594831" evidence="2">
    <location>
        <begin position="24"/>
        <end position="104"/>
    </location>
</feature>
<reference evidence="4" key="1">
    <citation type="journal article" date="2015" name="Proc. Natl. Acad. Sci. U.S.A.">
        <title>Genome sequencing of adzuki bean (Vigna angularis) provides insight into high starch and low fat accumulation and domestication.</title>
        <authorList>
            <person name="Yang K."/>
            <person name="Tian Z."/>
            <person name="Chen C."/>
            <person name="Luo L."/>
            <person name="Zhao B."/>
            <person name="Wang Z."/>
            <person name="Yu L."/>
            <person name="Li Y."/>
            <person name="Sun Y."/>
            <person name="Li W."/>
            <person name="Chen Y."/>
            <person name="Li Y."/>
            <person name="Zhang Y."/>
            <person name="Ai D."/>
            <person name="Zhao J."/>
            <person name="Shang C."/>
            <person name="Ma Y."/>
            <person name="Wu B."/>
            <person name="Wang M."/>
            <person name="Gao L."/>
            <person name="Sun D."/>
            <person name="Zhang P."/>
            <person name="Guo F."/>
            <person name="Wang W."/>
            <person name="Li Y."/>
            <person name="Wang J."/>
            <person name="Varshney R.K."/>
            <person name="Wang J."/>
            <person name="Ling H.Q."/>
            <person name="Wan P."/>
        </authorList>
    </citation>
    <scope>NUCLEOTIDE SEQUENCE</scope>
    <source>
        <strain evidence="4">cv. Jingnong 6</strain>
    </source>
</reference>
<gene>
    <name evidence="3" type="ORF">LR48_Vigan01g034000</name>
</gene>
<keyword evidence="1" id="KW-0472">Membrane</keyword>
<dbReference type="Proteomes" id="UP000053144">
    <property type="component" value="Chromosome 1"/>
</dbReference>
<evidence type="ECO:0000256" key="1">
    <source>
        <dbReference type="SAM" id="Phobius"/>
    </source>
</evidence>